<evidence type="ECO:0000256" key="3">
    <source>
        <dbReference type="SAM" id="MobiDB-lite"/>
    </source>
</evidence>
<dbReference type="Pfam" id="PF00018">
    <property type="entry name" value="SH3_1"/>
    <property type="match status" value="1"/>
</dbReference>
<feature type="compositionally biased region" description="Polar residues" evidence="3">
    <location>
        <begin position="264"/>
        <end position="278"/>
    </location>
</feature>
<name>A0A1Q9E8G9_SYMMI</name>
<keyword evidence="6" id="KW-1185">Reference proteome</keyword>
<evidence type="ECO:0000256" key="1">
    <source>
        <dbReference type="ARBA" id="ARBA00022443"/>
    </source>
</evidence>
<accession>A0A1Q9E8G9</accession>
<dbReference type="AlphaFoldDB" id="A0A1Q9E8G9"/>
<evidence type="ECO:0000259" key="4">
    <source>
        <dbReference type="PROSITE" id="PS50002"/>
    </source>
</evidence>
<dbReference type="PROSITE" id="PS50002">
    <property type="entry name" value="SH3"/>
    <property type="match status" value="1"/>
</dbReference>
<keyword evidence="1 2" id="KW-0728">SH3 domain</keyword>
<gene>
    <name evidence="5" type="ORF">AK812_SmicGene13324</name>
</gene>
<dbReference type="InterPro" id="IPR036028">
    <property type="entry name" value="SH3-like_dom_sf"/>
</dbReference>
<evidence type="ECO:0000313" key="5">
    <source>
        <dbReference type="EMBL" id="OLQ03716.1"/>
    </source>
</evidence>
<sequence length="513" mass="58575">MHHPTAGTCSTLNFDTYLVVGHFRFNAVERPNEAATMVDPDPYWSEAQYELIRTVVVKKHDATDEDQLTLKVGDIVIVMEKDETGWWGGHKEGEETTGWFPGICVDQLEGYDPRESRRLSPGAASQDARPKNDESIHGRTAVETGTSSPVRGSYVASPQRTSSASAQGSRDGYADQQSQITAYAASQQLLEHQNRLVEDRQALILQVEQLRQENRSLEEKLRRQSDCDRRRYSQLEENFVSLEARNREQMAELKVTRDHKNELSEANSDLQKRLQASASEKEKLQAEVRVRTEEVQTLSTKLEAELGQKTELTEEKKRLLRRVHDLETPERQPPSERQPPLERQPSQETTSLEQPPPPGVVKQLRDAYERMERSSTPTPRRPASSDQGRPKEQVSWGKASGAPATMSLPTQAGASRCGGVPRRNVEDDSEFSPFRRGKKDMRLAFPTEARRSRFARKQVPRRVRRKQWLAPCLAHIIRLPLERLKRCLEYIRCTRKFDAERMIWSSCTAVHNS</sequence>
<feature type="compositionally biased region" description="Polar residues" evidence="3">
    <location>
        <begin position="143"/>
        <end position="168"/>
    </location>
</feature>
<evidence type="ECO:0000313" key="6">
    <source>
        <dbReference type="Proteomes" id="UP000186817"/>
    </source>
</evidence>
<feature type="compositionally biased region" description="Basic and acidic residues" evidence="3">
    <location>
        <begin position="316"/>
        <end position="334"/>
    </location>
</feature>
<reference evidence="5 6" key="1">
    <citation type="submission" date="2016-02" db="EMBL/GenBank/DDBJ databases">
        <title>Genome analysis of coral dinoflagellate symbionts highlights evolutionary adaptations to a symbiotic lifestyle.</title>
        <authorList>
            <person name="Aranda M."/>
            <person name="Li Y."/>
            <person name="Liew Y.J."/>
            <person name="Baumgarten S."/>
            <person name="Simakov O."/>
            <person name="Wilson M."/>
            <person name="Piel J."/>
            <person name="Ashoor H."/>
            <person name="Bougouffa S."/>
            <person name="Bajic V.B."/>
            <person name="Ryu T."/>
            <person name="Ravasi T."/>
            <person name="Bayer T."/>
            <person name="Micklem G."/>
            <person name="Kim H."/>
            <person name="Bhak J."/>
            <person name="Lajeunesse T.C."/>
            <person name="Voolstra C.R."/>
        </authorList>
    </citation>
    <scope>NUCLEOTIDE SEQUENCE [LARGE SCALE GENOMIC DNA]</scope>
    <source>
        <strain evidence="5 6">CCMP2467</strain>
    </source>
</reference>
<proteinExistence type="predicted"/>
<dbReference type="Proteomes" id="UP000186817">
    <property type="component" value="Unassembled WGS sequence"/>
</dbReference>
<feature type="compositionally biased region" description="Low complexity" evidence="3">
    <location>
        <begin position="374"/>
        <end position="385"/>
    </location>
</feature>
<feature type="region of interest" description="Disordered" evidence="3">
    <location>
        <begin position="113"/>
        <end position="175"/>
    </location>
</feature>
<dbReference type="InterPro" id="IPR001452">
    <property type="entry name" value="SH3_domain"/>
</dbReference>
<dbReference type="Gene3D" id="2.30.30.40">
    <property type="entry name" value="SH3 Domains"/>
    <property type="match status" value="1"/>
</dbReference>
<feature type="region of interest" description="Disordered" evidence="3">
    <location>
        <begin position="257"/>
        <end position="289"/>
    </location>
</feature>
<comment type="caution">
    <text evidence="5">The sequence shown here is derived from an EMBL/GenBank/DDBJ whole genome shotgun (WGS) entry which is preliminary data.</text>
</comment>
<feature type="compositionally biased region" description="Basic and acidic residues" evidence="3">
    <location>
        <begin position="363"/>
        <end position="373"/>
    </location>
</feature>
<feature type="domain" description="SH3" evidence="4">
    <location>
        <begin position="49"/>
        <end position="110"/>
    </location>
</feature>
<protein>
    <recommendedName>
        <fullName evidence="4">SH3 domain-containing protein</fullName>
    </recommendedName>
</protein>
<feature type="compositionally biased region" description="Basic and acidic residues" evidence="3">
    <location>
        <begin position="279"/>
        <end position="289"/>
    </location>
</feature>
<dbReference type="SMART" id="SM00326">
    <property type="entry name" value="SH3"/>
    <property type="match status" value="1"/>
</dbReference>
<dbReference type="EMBL" id="LSRX01000229">
    <property type="protein sequence ID" value="OLQ03716.1"/>
    <property type="molecule type" value="Genomic_DNA"/>
</dbReference>
<evidence type="ECO:0000256" key="2">
    <source>
        <dbReference type="PROSITE-ProRule" id="PRU00192"/>
    </source>
</evidence>
<feature type="compositionally biased region" description="Basic and acidic residues" evidence="3">
    <location>
        <begin position="128"/>
        <end position="137"/>
    </location>
</feature>
<feature type="region of interest" description="Disordered" evidence="3">
    <location>
        <begin position="316"/>
        <end position="438"/>
    </location>
</feature>
<organism evidence="5 6">
    <name type="scientific">Symbiodinium microadriaticum</name>
    <name type="common">Dinoflagellate</name>
    <name type="synonym">Zooxanthella microadriatica</name>
    <dbReference type="NCBI Taxonomy" id="2951"/>
    <lineage>
        <taxon>Eukaryota</taxon>
        <taxon>Sar</taxon>
        <taxon>Alveolata</taxon>
        <taxon>Dinophyceae</taxon>
        <taxon>Suessiales</taxon>
        <taxon>Symbiodiniaceae</taxon>
        <taxon>Symbiodinium</taxon>
    </lineage>
</organism>
<dbReference type="SUPFAM" id="SSF50044">
    <property type="entry name" value="SH3-domain"/>
    <property type="match status" value="1"/>
</dbReference>
<dbReference type="OrthoDB" id="419906at2759"/>